<comment type="subcellular location">
    <subcellularLocation>
        <location evidence="1">Nucleus</location>
    </subcellularLocation>
</comment>
<evidence type="ECO:0000256" key="5">
    <source>
        <dbReference type="ARBA" id="ARBA00023242"/>
    </source>
</evidence>
<organism evidence="8 10">
    <name type="scientific">Punica granatum</name>
    <name type="common">Pomegranate</name>
    <dbReference type="NCBI Taxonomy" id="22663"/>
    <lineage>
        <taxon>Eukaryota</taxon>
        <taxon>Viridiplantae</taxon>
        <taxon>Streptophyta</taxon>
        <taxon>Embryophyta</taxon>
        <taxon>Tracheophyta</taxon>
        <taxon>Spermatophyta</taxon>
        <taxon>Magnoliopsida</taxon>
        <taxon>eudicotyledons</taxon>
        <taxon>Gunneridae</taxon>
        <taxon>Pentapetalae</taxon>
        <taxon>rosids</taxon>
        <taxon>malvids</taxon>
        <taxon>Myrtales</taxon>
        <taxon>Lythraceae</taxon>
        <taxon>Punica</taxon>
    </lineage>
</organism>
<dbReference type="PRINTS" id="PR00404">
    <property type="entry name" value="MADSDOMAIN"/>
</dbReference>
<feature type="coiled-coil region" evidence="6">
    <location>
        <begin position="105"/>
        <end position="178"/>
    </location>
</feature>
<evidence type="ECO:0000313" key="9">
    <source>
        <dbReference type="EMBL" id="PKI49224.1"/>
    </source>
</evidence>
<dbReference type="GO" id="GO:0045944">
    <property type="term" value="P:positive regulation of transcription by RNA polymerase II"/>
    <property type="evidence" value="ECO:0007669"/>
    <property type="project" value="InterPro"/>
</dbReference>
<keyword evidence="4" id="KW-0804">Transcription</keyword>
<dbReference type="AlphaFoldDB" id="A0A218X2A9"/>
<dbReference type="Gene3D" id="3.40.1810.10">
    <property type="entry name" value="Transcription factor, MADS-box"/>
    <property type="match status" value="1"/>
</dbReference>
<keyword evidence="2" id="KW-0805">Transcription regulation</keyword>
<evidence type="ECO:0000259" key="7">
    <source>
        <dbReference type="PROSITE" id="PS50066"/>
    </source>
</evidence>
<evidence type="ECO:0000313" key="8">
    <source>
        <dbReference type="EMBL" id="OWM79127.1"/>
    </source>
</evidence>
<proteinExistence type="predicted"/>
<dbReference type="Pfam" id="PF00319">
    <property type="entry name" value="SRF-TF"/>
    <property type="match status" value="1"/>
</dbReference>
<evidence type="ECO:0000256" key="3">
    <source>
        <dbReference type="ARBA" id="ARBA00023125"/>
    </source>
</evidence>
<keyword evidence="6" id="KW-0175">Coiled coil</keyword>
<gene>
    <name evidence="8" type="ORF">CDL15_Pgr003298</name>
    <name evidence="9" type="ORF">CRG98_030373</name>
</gene>
<name>A0A218X2A9_PUNGR</name>
<dbReference type="GO" id="GO:0046983">
    <property type="term" value="F:protein dimerization activity"/>
    <property type="evidence" value="ECO:0007669"/>
    <property type="project" value="InterPro"/>
</dbReference>
<reference evidence="8" key="2">
    <citation type="submission" date="2017-06" db="EMBL/GenBank/DDBJ databases">
        <title>The pomegranate genome and the genomics of punicalagin biosynthesis.</title>
        <authorList>
            <person name="Xu C."/>
        </authorList>
    </citation>
    <scope>NUCLEOTIDE SEQUENCE [LARGE SCALE GENOMIC DNA]</scope>
    <source>
        <tissue evidence="8">Fresh leaf</tissue>
    </source>
</reference>
<dbReference type="PROSITE" id="PS50066">
    <property type="entry name" value="MADS_BOX_2"/>
    <property type="match status" value="1"/>
</dbReference>
<dbReference type="InterPro" id="IPR033896">
    <property type="entry name" value="MEF2-like_N"/>
</dbReference>
<dbReference type="CDD" id="cd00265">
    <property type="entry name" value="MADS_MEF2_like"/>
    <property type="match status" value="1"/>
</dbReference>
<feature type="domain" description="MADS-box" evidence="7">
    <location>
        <begin position="6"/>
        <end position="66"/>
    </location>
</feature>
<dbReference type="Gene3D" id="6.10.140.920">
    <property type="match status" value="1"/>
</dbReference>
<reference evidence="9 11" key="3">
    <citation type="submission" date="2017-11" db="EMBL/GenBank/DDBJ databases">
        <title>De-novo sequencing of pomegranate (Punica granatum L.) genome.</title>
        <authorList>
            <person name="Akparov Z."/>
            <person name="Amiraslanov A."/>
            <person name="Hajiyeva S."/>
            <person name="Abbasov M."/>
            <person name="Kaur K."/>
            <person name="Hamwieh A."/>
            <person name="Solovyev V."/>
            <person name="Salamov A."/>
            <person name="Braich B."/>
            <person name="Kosarev P."/>
            <person name="Mahmoud A."/>
            <person name="Hajiyev E."/>
            <person name="Babayeva S."/>
            <person name="Izzatullayeva V."/>
            <person name="Mammadov A."/>
            <person name="Mammadov A."/>
            <person name="Sharifova S."/>
            <person name="Ojaghi J."/>
            <person name="Eynullazada K."/>
            <person name="Bayramov B."/>
            <person name="Abdulazimova A."/>
            <person name="Shahmuradov I."/>
        </authorList>
    </citation>
    <scope>NUCLEOTIDE SEQUENCE [LARGE SCALE GENOMIC DNA]</scope>
    <source>
        <strain evidence="9">AG2017</strain>
        <strain evidence="11">cv. AG2017</strain>
        <tissue evidence="9">Leaf</tissue>
    </source>
</reference>
<dbReference type="SUPFAM" id="SSF55455">
    <property type="entry name" value="SRF-like"/>
    <property type="match status" value="1"/>
</dbReference>
<evidence type="ECO:0000256" key="1">
    <source>
        <dbReference type="ARBA" id="ARBA00004123"/>
    </source>
</evidence>
<evidence type="ECO:0000256" key="2">
    <source>
        <dbReference type="ARBA" id="ARBA00023015"/>
    </source>
</evidence>
<dbReference type="FunFam" id="3.40.1810.10:FF:000006">
    <property type="entry name" value="Agamous-like MADS-box protein AGL62"/>
    <property type="match status" value="1"/>
</dbReference>
<evidence type="ECO:0000313" key="11">
    <source>
        <dbReference type="Proteomes" id="UP000233551"/>
    </source>
</evidence>
<dbReference type="PANTHER" id="PTHR11945:SF776">
    <property type="entry name" value="AGAMOUS-LIKE 50-RELATED"/>
    <property type="match status" value="1"/>
</dbReference>
<dbReference type="EMBL" id="MTKT01002492">
    <property type="protein sequence ID" value="OWM79127.1"/>
    <property type="molecule type" value="Genomic_DNA"/>
</dbReference>
<keyword evidence="5" id="KW-0539">Nucleus</keyword>
<dbReference type="Proteomes" id="UP000233551">
    <property type="component" value="Unassembled WGS sequence"/>
</dbReference>
<dbReference type="GO" id="GO:0000981">
    <property type="term" value="F:DNA-binding transcription factor activity, RNA polymerase II-specific"/>
    <property type="evidence" value="ECO:0007669"/>
    <property type="project" value="TreeGrafter"/>
</dbReference>
<dbReference type="GO" id="GO:0000978">
    <property type="term" value="F:RNA polymerase II cis-regulatory region sequence-specific DNA binding"/>
    <property type="evidence" value="ECO:0007669"/>
    <property type="project" value="TreeGrafter"/>
</dbReference>
<evidence type="ECO:0000313" key="10">
    <source>
        <dbReference type="Proteomes" id="UP000197138"/>
    </source>
</evidence>
<protein>
    <recommendedName>
        <fullName evidence="7">MADS-box domain-containing protein</fullName>
    </recommendedName>
</protein>
<dbReference type="InterPro" id="IPR002100">
    <property type="entry name" value="TF_MADSbox"/>
</dbReference>
<comment type="caution">
    <text evidence="8">The sequence shown here is derived from an EMBL/GenBank/DDBJ whole genome shotgun (WGS) entry which is preliminary data.</text>
</comment>
<evidence type="ECO:0000256" key="4">
    <source>
        <dbReference type="ARBA" id="ARBA00023163"/>
    </source>
</evidence>
<dbReference type="GeneID" id="116197442"/>
<dbReference type="GO" id="GO:0005634">
    <property type="term" value="C:nucleus"/>
    <property type="evidence" value="ECO:0007669"/>
    <property type="project" value="UniProtKB-SubCell"/>
</dbReference>
<dbReference type="OrthoDB" id="1613165at2759"/>
<sequence>MAKTSKGRQKIQMVKMDNDSNLQVTFSKRRSGLFKKASELCTLCGADIAIIVFSPGDKAYSFGHPCVERVLERFLNGDNNYNPNSDQQISAGTLQFMEMQRNTTLRELNHQLGQLLAQLEVEKKRSEELKQMMRVTQVQSRCKGTIDDLSPSELEQLKASLEELKKNVSRQAERVLAQAANPPPFFGAAGPNVAGPSAAVIPYDMNNNIGVFNIGGGFSAGGGFNGALIPNIPYNYPFGRYY</sequence>
<evidence type="ECO:0000256" key="6">
    <source>
        <dbReference type="SAM" id="Coils"/>
    </source>
</evidence>
<keyword evidence="11" id="KW-1185">Reference proteome</keyword>
<dbReference type="SMART" id="SM00432">
    <property type="entry name" value="MADS"/>
    <property type="match status" value="1"/>
</dbReference>
<dbReference type="InterPro" id="IPR036879">
    <property type="entry name" value="TF_MADSbox_sf"/>
</dbReference>
<accession>A0A218X2A9</accession>
<dbReference type="EMBL" id="PGOL01002259">
    <property type="protein sequence ID" value="PKI49224.1"/>
    <property type="molecule type" value="Genomic_DNA"/>
</dbReference>
<reference evidence="10" key="1">
    <citation type="journal article" date="2017" name="Plant J.">
        <title>The pomegranate (Punica granatum L.) genome and the genomics of punicalagin biosynthesis.</title>
        <authorList>
            <person name="Qin G."/>
            <person name="Xu C."/>
            <person name="Ming R."/>
            <person name="Tang H."/>
            <person name="Guyot R."/>
            <person name="Kramer E.M."/>
            <person name="Hu Y."/>
            <person name="Yi X."/>
            <person name="Qi Y."/>
            <person name="Xu X."/>
            <person name="Gao Z."/>
            <person name="Pan H."/>
            <person name="Jian J."/>
            <person name="Tian Y."/>
            <person name="Yue Z."/>
            <person name="Xu Y."/>
        </authorList>
    </citation>
    <scope>NUCLEOTIDE SEQUENCE [LARGE SCALE GENOMIC DNA]</scope>
    <source>
        <strain evidence="10">cv. Dabenzi</strain>
    </source>
</reference>
<dbReference type="PANTHER" id="PTHR11945">
    <property type="entry name" value="MADS BOX PROTEIN"/>
    <property type="match status" value="1"/>
</dbReference>
<dbReference type="Proteomes" id="UP000197138">
    <property type="component" value="Unassembled WGS sequence"/>
</dbReference>
<dbReference type="STRING" id="22663.A0A218X2A9"/>
<keyword evidence="3" id="KW-0238">DNA-binding</keyword>